<accession>A0A9Q3IU42</accession>
<keyword evidence="2" id="KW-0472">Membrane</keyword>
<proteinExistence type="predicted"/>
<evidence type="ECO:0000256" key="2">
    <source>
        <dbReference type="SAM" id="Phobius"/>
    </source>
</evidence>
<feature type="region of interest" description="Disordered" evidence="1">
    <location>
        <begin position="62"/>
        <end position="125"/>
    </location>
</feature>
<dbReference type="PANTHER" id="PTHR41807">
    <property type="entry name" value="GLUTATHIONE TRANSFERASE 3"/>
    <property type="match status" value="1"/>
</dbReference>
<keyword evidence="4" id="KW-1185">Reference proteome</keyword>
<dbReference type="PANTHER" id="PTHR41807:SF1">
    <property type="entry name" value="GLUTATHIONE TRANSFERASE 3"/>
    <property type="match status" value="1"/>
</dbReference>
<feature type="transmembrane region" description="Helical" evidence="2">
    <location>
        <begin position="343"/>
        <end position="361"/>
    </location>
</feature>
<gene>
    <name evidence="3" type="ORF">O181_089749</name>
</gene>
<dbReference type="InterPro" id="IPR038872">
    <property type="entry name" value="Put_GTT3"/>
</dbReference>
<sequence length="365" mass="42227">MQSNLKWSGTLKSKKKVELQQICRQLDIDFKLEAIKAELELKIRKRFKDDPKLKQDERFIALDHPNNNDQSPHSDSSFNSSNLNYHRTRSASRTRLDQDSIESDDEISLKNSSRISSPRKSSSSLHKLNPIHHQILESKIIPINQDHLINNKSVLALDSLKSFQAHSNQISAKLLHSTQKFFSSPWNLCLLSVLAELSFVLFSLIPRPNQLNVMNFHQNSWFKLPIHLKTIFYLIFSHLFLKSLWNYLTLTIILPFIVASLMNVPNSRNPKKRLHKADLKPSVFVYCTTRLAIVILINSVFYPSYHYGWKNISSLESWQKSHLDLFNPLTNTFQNIDLIGFDLIQYVGSAFGLAISLHRLISQYT</sequence>
<comment type="caution">
    <text evidence="3">The sequence shown here is derived from an EMBL/GenBank/DDBJ whole genome shotgun (WGS) entry which is preliminary data.</text>
</comment>
<dbReference type="Proteomes" id="UP000765509">
    <property type="component" value="Unassembled WGS sequence"/>
</dbReference>
<evidence type="ECO:0000313" key="4">
    <source>
        <dbReference type="Proteomes" id="UP000765509"/>
    </source>
</evidence>
<protein>
    <submittedName>
        <fullName evidence="3">Uncharacterized protein</fullName>
    </submittedName>
</protein>
<reference evidence="3" key="1">
    <citation type="submission" date="2021-03" db="EMBL/GenBank/DDBJ databases">
        <title>Draft genome sequence of rust myrtle Austropuccinia psidii MF-1, a brazilian biotype.</title>
        <authorList>
            <person name="Quecine M.C."/>
            <person name="Pachon D.M.R."/>
            <person name="Bonatelli M.L."/>
            <person name="Correr F.H."/>
            <person name="Franceschini L.M."/>
            <person name="Leite T.F."/>
            <person name="Margarido G.R.A."/>
            <person name="Almeida C.A."/>
            <person name="Ferrarezi J.A."/>
            <person name="Labate C.A."/>
        </authorList>
    </citation>
    <scope>NUCLEOTIDE SEQUENCE</scope>
    <source>
        <strain evidence="3">MF-1</strain>
    </source>
</reference>
<dbReference type="EMBL" id="AVOT02055509">
    <property type="protein sequence ID" value="MBW0550034.1"/>
    <property type="molecule type" value="Genomic_DNA"/>
</dbReference>
<feature type="transmembrane region" description="Helical" evidence="2">
    <location>
        <begin position="244"/>
        <end position="262"/>
    </location>
</feature>
<dbReference type="AlphaFoldDB" id="A0A9Q3IU42"/>
<feature type="transmembrane region" description="Helical" evidence="2">
    <location>
        <begin position="283"/>
        <end position="305"/>
    </location>
</feature>
<evidence type="ECO:0000256" key="1">
    <source>
        <dbReference type="SAM" id="MobiDB-lite"/>
    </source>
</evidence>
<dbReference type="OrthoDB" id="5569309at2759"/>
<keyword evidence="2" id="KW-0812">Transmembrane</keyword>
<organism evidence="3 4">
    <name type="scientific">Austropuccinia psidii MF-1</name>
    <dbReference type="NCBI Taxonomy" id="1389203"/>
    <lineage>
        <taxon>Eukaryota</taxon>
        <taxon>Fungi</taxon>
        <taxon>Dikarya</taxon>
        <taxon>Basidiomycota</taxon>
        <taxon>Pucciniomycotina</taxon>
        <taxon>Pucciniomycetes</taxon>
        <taxon>Pucciniales</taxon>
        <taxon>Sphaerophragmiaceae</taxon>
        <taxon>Austropuccinia</taxon>
    </lineage>
</organism>
<keyword evidence="2" id="KW-1133">Transmembrane helix</keyword>
<dbReference type="GO" id="GO:0016020">
    <property type="term" value="C:membrane"/>
    <property type="evidence" value="ECO:0007669"/>
    <property type="project" value="TreeGrafter"/>
</dbReference>
<feature type="compositionally biased region" description="Low complexity" evidence="1">
    <location>
        <begin position="112"/>
        <end position="124"/>
    </location>
</feature>
<name>A0A9Q3IU42_9BASI</name>
<evidence type="ECO:0000313" key="3">
    <source>
        <dbReference type="EMBL" id="MBW0550034.1"/>
    </source>
</evidence>
<feature type="compositionally biased region" description="Low complexity" evidence="1">
    <location>
        <begin position="71"/>
        <end position="84"/>
    </location>
</feature>
<feature type="transmembrane region" description="Helical" evidence="2">
    <location>
        <begin position="186"/>
        <end position="205"/>
    </location>
</feature>